<name>A0ABR6BYX9_9PSEU</name>
<gene>
    <name evidence="2" type="ORF">BC739_009378</name>
</gene>
<sequence>MSKPRPVHRRPDRVGQTVWDRRPSSLGRCGETVEFRSTSRGTKVVVRWHDTDIVERVKIGDLSATIIYSRRPLYESAEHPTWVRPDVTGGLPGMGKRRGR</sequence>
<protein>
    <submittedName>
        <fullName evidence="2">Uncharacterized protein</fullName>
    </submittedName>
</protein>
<keyword evidence="3" id="KW-1185">Reference proteome</keyword>
<dbReference type="Proteomes" id="UP000517916">
    <property type="component" value="Unassembled WGS sequence"/>
</dbReference>
<comment type="caution">
    <text evidence="2">The sequence shown here is derived from an EMBL/GenBank/DDBJ whole genome shotgun (WGS) entry which is preliminary data.</text>
</comment>
<evidence type="ECO:0000256" key="1">
    <source>
        <dbReference type="SAM" id="MobiDB-lite"/>
    </source>
</evidence>
<reference evidence="2 3" key="1">
    <citation type="submission" date="2020-08" db="EMBL/GenBank/DDBJ databases">
        <title>Genomic Encyclopedia of Archaeal and Bacterial Type Strains, Phase II (KMG-II): from individual species to whole genera.</title>
        <authorList>
            <person name="Goeker M."/>
        </authorList>
    </citation>
    <scope>NUCLEOTIDE SEQUENCE [LARGE SCALE GENOMIC DNA]</scope>
    <source>
        <strain evidence="2 3">DSM 43850</strain>
    </source>
</reference>
<proteinExistence type="predicted"/>
<feature type="region of interest" description="Disordered" evidence="1">
    <location>
        <begin position="1"/>
        <end position="25"/>
    </location>
</feature>
<organism evidence="2 3">
    <name type="scientific">Kutzneria viridogrisea</name>
    <dbReference type="NCBI Taxonomy" id="47990"/>
    <lineage>
        <taxon>Bacteria</taxon>
        <taxon>Bacillati</taxon>
        <taxon>Actinomycetota</taxon>
        <taxon>Actinomycetes</taxon>
        <taxon>Pseudonocardiales</taxon>
        <taxon>Pseudonocardiaceae</taxon>
        <taxon>Kutzneria</taxon>
    </lineage>
</organism>
<feature type="compositionally biased region" description="Basic residues" evidence="1">
    <location>
        <begin position="1"/>
        <end position="11"/>
    </location>
</feature>
<accession>A0ABR6BYX9</accession>
<evidence type="ECO:0000313" key="2">
    <source>
        <dbReference type="EMBL" id="MBA8932119.1"/>
    </source>
</evidence>
<dbReference type="EMBL" id="JACJID010000011">
    <property type="protein sequence ID" value="MBA8932119.1"/>
    <property type="molecule type" value="Genomic_DNA"/>
</dbReference>
<evidence type="ECO:0000313" key="3">
    <source>
        <dbReference type="Proteomes" id="UP000517916"/>
    </source>
</evidence>